<evidence type="ECO:0000256" key="2">
    <source>
        <dbReference type="ARBA" id="ARBA00004123"/>
    </source>
</evidence>
<name>A0ABQ9GXP3_9NEOP</name>
<keyword evidence="8" id="KW-0653">Protein transport</keyword>
<evidence type="ECO:0000256" key="1">
    <source>
        <dbReference type="ARBA" id="ARBA00003202"/>
    </source>
</evidence>
<evidence type="ECO:0000256" key="5">
    <source>
        <dbReference type="ARBA" id="ARBA00017036"/>
    </source>
</evidence>
<evidence type="ECO:0000256" key="10">
    <source>
        <dbReference type="SAM" id="MobiDB-lite"/>
    </source>
</evidence>
<sequence length="342" mass="39201">MHQCHIETKAKPRNPARKGVPDLAPNKDPSSFIVQQFSLSRGVTTENRIEKPELKNCWTVPSLPAIIEDGYAYDLYYVDMNDMLLENSVELEVFQKDVFCPRDRNCSSDTDNDSEDSNAESNWRNEYPDTEDSCSVDEDDMRAAVRRENNNCAELSSDDENFLEMSGLKLEASDVDQYGISRAYSKALQKHDHSYAWTGEMSDNDEYHDDYDSDDNNCESFLSQENKTFKMKSKQTLGAKAVLKRPAYEVLFFMFAAEKHRSVKGYIHCCRHQVHHLTEALNWCACSAFGTSNNDPRATRCHYSYVRRDMDLDPALAIDFTSQDLSHFYPVHNSNQGVPARI</sequence>
<evidence type="ECO:0000256" key="9">
    <source>
        <dbReference type="ARBA" id="ARBA00023242"/>
    </source>
</evidence>
<keyword evidence="9" id="KW-0539">Nucleus</keyword>
<dbReference type="PANTHER" id="PTHR31196:SF2">
    <property type="entry name" value="RNA POLYMERASE II NUCLEAR LOCALIZATION PROTEIN SLC7A6OS-RELATED"/>
    <property type="match status" value="1"/>
</dbReference>
<dbReference type="Proteomes" id="UP001159363">
    <property type="component" value="Chromosome 7"/>
</dbReference>
<keyword evidence="7" id="KW-0963">Cytoplasm</keyword>
<evidence type="ECO:0000256" key="7">
    <source>
        <dbReference type="ARBA" id="ARBA00022490"/>
    </source>
</evidence>
<dbReference type="InterPro" id="IPR040218">
    <property type="entry name" value="SLC7A6OS"/>
</dbReference>
<evidence type="ECO:0000256" key="6">
    <source>
        <dbReference type="ARBA" id="ARBA00022448"/>
    </source>
</evidence>
<evidence type="ECO:0000256" key="8">
    <source>
        <dbReference type="ARBA" id="ARBA00022927"/>
    </source>
</evidence>
<comment type="caution">
    <text evidence="12">The sequence shown here is derived from an EMBL/GenBank/DDBJ whole genome shotgun (WGS) entry which is preliminary data.</text>
</comment>
<keyword evidence="6" id="KW-0813">Transport</keyword>
<evidence type="ECO:0000256" key="4">
    <source>
        <dbReference type="ARBA" id="ARBA00010218"/>
    </source>
</evidence>
<accession>A0ABQ9GXP3</accession>
<dbReference type="InterPro" id="IPR013883">
    <property type="entry name" value="TF_Iwr1_dom"/>
</dbReference>
<reference evidence="12 13" key="1">
    <citation type="submission" date="2023-02" db="EMBL/GenBank/DDBJ databases">
        <title>LHISI_Scaffold_Assembly.</title>
        <authorList>
            <person name="Stuart O.P."/>
            <person name="Cleave R."/>
            <person name="Magrath M.J.L."/>
            <person name="Mikheyev A.S."/>
        </authorList>
    </citation>
    <scope>NUCLEOTIDE SEQUENCE [LARGE SCALE GENOMIC DNA]</scope>
    <source>
        <strain evidence="12">Daus_M_001</strain>
        <tissue evidence="12">Leg muscle</tissue>
    </source>
</reference>
<keyword evidence="13" id="KW-1185">Reference proteome</keyword>
<evidence type="ECO:0000313" key="12">
    <source>
        <dbReference type="EMBL" id="KAJ8876810.1"/>
    </source>
</evidence>
<dbReference type="PANTHER" id="PTHR31196">
    <property type="entry name" value="RNA POLYMERASE II NUCLEAR LOCALIZATION PROTEIN SLC7A6OS-RELATED"/>
    <property type="match status" value="1"/>
</dbReference>
<feature type="region of interest" description="Disordered" evidence="10">
    <location>
        <begin position="1"/>
        <end position="28"/>
    </location>
</feature>
<gene>
    <name evidence="12" type="ORF">PR048_021257</name>
</gene>
<feature type="compositionally biased region" description="Basic and acidic residues" evidence="10">
    <location>
        <begin position="1"/>
        <end position="10"/>
    </location>
</feature>
<evidence type="ECO:0000256" key="3">
    <source>
        <dbReference type="ARBA" id="ARBA00004496"/>
    </source>
</evidence>
<proteinExistence type="inferred from homology"/>
<feature type="domain" description="Transcription factor Iwr1" evidence="11">
    <location>
        <begin position="70"/>
        <end position="131"/>
    </location>
</feature>
<comment type="function">
    <text evidence="1">Directs RNA polymerase II nuclear import.</text>
</comment>
<evidence type="ECO:0000259" key="11">
    <source>
        <dbReference type="Pfam" id="PF08574"/>
    </source>
</evidence>
<dbReference type="EMBL" id="JARBHB010000008">
    <property type="protein sequence ID" value="KAJ8876810.1"/>
    <property type="molecule type" value="Genomic_DNA"/>
</dbReference>
<comment type="subcellular location">
    <subcellularLocation>
        <location evidence="3">Cytoplasm</location>
    </subcellularLocation>
    <subcellularLocation>
        <location evidence="2">Nucleus</location>
    </subcellularLocation>
</comment>
<protein>
    <recommendedName>
        <fullName evidence="5">Probable RNA polymerase II nuclear localization protein SLC7A6OS</fullName>
    </recommendedName>
</protein>
<comment type="similarity">
    <text evidence="4">Belongs to the IWR1/SLC7A6OS family.</text>
</comment>
<feature type="region of interest" description="Disordered" evidence="10">
    <location>
        <begin position="104"/>
        <end position="136"/>
    </location>
</feature>
<dbReference type="Pfam" id="PF08574">
    <property type="entry name" value="Iwr1"/>
    <property type="match status" value="1"/>
</dbReference>
<organism evidence="12 13">
    <name type="scientific">Dryococelus australis</name>
    <dbReference type="NCBI Taxonomy" id="614101"/>
    <lineage>
        <taxon>Eukaryota</taxon>
        <taxon>Metazoa</taxon>
        <taxon>Ecdysozoa</taxon>
        <taxon>Arthropoda</taxon>
        <taxon>Hexapoda</taxon>
        <taxon>Insecta</taxon>
        <taxon>Pterygota</taxon>
        <taxon>Neoptera</taxon>
        <taxon>Polyneoptera</taxon>
        <taxon>Phasmatodea</taxon>
        <taxon>Verophasmatodea</taxon>
        <taxon>Anareolatae</taxon>
        <taxon>Phasmatidae</taxon>
        <taxon>Eurycanthinae</taxon>
        <taxon>Dryococelus</taxon>
    </lineage>
</organism>
<evidence type="ECO:0000313" key="13">
    <source>
        <dbReference type="Proteomes" id="UP001159363"/>
    </source>
</evidence>